<protein>
    <submittedName>
        <fullName evidence="1">Uncharacterized protein</fullName>
    </submittedName>
</protein>
<proteinExistence type="predicted"/>
<evidence type="ECO:0000313" key="1">
    <source>
        <dbReference type="EMBL" id="GAA2358853.1"/>
    </source>
</evidence>
<keyword evidence="2" id="KW-1185">Reference proteome</keyword>
<dbReference type="Proteomes" id="UP001500253">
    <property type="component" value="Unassembled WGS sequence"/>
</dbReference>
<sequence>MSSHARKNQARQYRDQHKVTYTAGLQQIRDCLPPAQGATRAALAPSWTADTVPQELLVAVEQHCHRTSSYCHRAVQVGREYRDCLREWQRLVSYALTDAHAHSQLLIGTIAAFLQQQGVEDDLIRRHLQSPSPDRYITRDALAHLAGLLGRPLPEGTVESSWYSIGRAIAQRDSAE</sequence>
<gene>
    <name evidence="1" type="ORF">GCM10010246_55870</name>
</gene>
<dbReference type="RefSeq" id="WP_346177137.1">
    <property type="nucleotide sequence ID" value="NZ_BAAASD010000029.1"/>
</dbReference>
<comment type="caution">
    <text evidence="1">The sequence shown here is derived from an EMBL/GenBank/DDBJ whole genome shotgun (WGS) entry which is preliminary data.</text>
</comment>
<accession>A0ABP5TQ88</accession>
<evidence type="ECO:0000313" key="2">
    <source>
        <dbReference type="Proteomes" id="UP001500253"/>
    </source>
</evidence>
<dbReference type="EMBL" id="BAAASD010000029">
    <property type="protein sequence ID" value="GAA2358853.1"/>
    <property type="molecule type" value="Genomic_DNA"/>
</dbReference>
<organism evidence="1 2">
    <name type="scientific">Streptomyces cuspidosporus</name>
    <dbReference type="NCBI Taxonomy" id="66882"/>
    <lineage>
        <taxon>Bacteria</taxon>
        <taxon>Bacillati</taxon>
        <taxon>Actinomycetota</taxon>
        <taxon>Actinomycetes</taxon>
        <taxon>Kitasatosporales</taxon>
        <taxon>Streptomycetaceae</taxon>
        <taxon>Streptomyces</taxon>
    </lineage>
</organism>
<name>A0ABP5TQ88_9ACTN</name>
<reference evidence="2" key="1">
    <citation type="journal article" date="2019" name="Int. J. Syst. Evol. Microbiol.">
        <title>The Global Catalogue of Microorganisms (GCM) 10K type strain sequencing project: providing services to taxonomists for standard genome sequencing and annotation.</title>
        <authorList>
            <consortium name="The Broad Institute Genomics Platform"/>
            <consortium name="The Broad Institute Genome Sequencing Center for Infectious Disease"/>
            <person name="Wu L."/>
            <person name="Ma J."/>
        </authorList>
    </citation>
    <scope>NUCLEOTIDE SEQUENCE [LARGE SCALE GENOMIC DNA]</scope>
    <source>
        <strain evidence="2">JCM 4316</strain>
    </source>
</reference>